<name>A0ABM6W8T7_9BACT</name>
<dbReference type="PANTHER" id="PTHR44942">
    <property type="entry name" value="METHYLTRANSF_11 DOMAIN-CONTAINING PROTEIN"/>
    <property type="match status" value="1"/>
</dbReference>
<reference evidence="5 6" key="1">
    <citation type="submission" date="2018-05" db="EMBL/GenBank/DDBJ databases">
        <title>Chitinophaga sp. nov., isolated from rhizosphere soil of Alhagi.</title>
        <authorList>
            <person name="Liu Y."/>
        </authorList>
    </citation>
    <scope>NUCLEOTIDE SEQUENCE [LARGE SCALE GENOMIC DNA]</scope>
    <source>
        <strain evidence="5 6">T22</strain>
    </source>
</reference>
<dbReference type="GO" id="GO:0008168">
    <property type="term" value="F:methyltransferase activity"/>
    <property type="evidence" value="ECO:0007669"/>
    <property type="project" value="UniProtKB-KW"/>
</dbReference>
<evidence type="ECO:0000259" key="4">
    <source>
        <dbReference type="Pfam" id="PF08241"/>
    </source>
</evidence>
<dbReference type="Pfam" id="PF08241">
    <property type="entry name" value="Methyltransf_11"/>
    <property type="match status" value="1"/>
</dbReference>
<feature type="domain" description="Methyltransferase type 11" evidence="4">
    <location>
        <begin position="46"/>
        <end position="137"/>
    </location>
</feature>
<evidence type="ECO:0000313" key="6">
    <source>
        <dbReference type="Proteomes" id="UP000246099"/>
    </source>
</evidence>
<dbReference type="Gene3D" id="3.40.50.150">
    <property type="entry name" value="Vaccinia Virus protein VP39"/>
    <property type="match status" value="1"/>
</dbReference>
<organism evidence="5 6">
    <name type="scientific">Chitinophaga alhagiae</name>
    <dbReference type="NCBI Taxonomy" id="2203219"/>
    <lineage>
        <taxon>Bacteria</taxon>
        <taxon>Pseudomonadati</taxon>
        <taxon>Bacteroidota</taxon>
        <taxon>Chitinophagia</taxon>
        <taxon>Chitinophagales</taxon>
        <taxon>Chitinophagaceae</taxon>
        <taxon>Chitinophaga</taxon>
    </lineage>
</organism>
<dbReference type="InterPro" id="IPR013216">
    <property type="entry name" value="Methyltransf_11"/>
</dbReference>
<keyword evidence="2 5" id="KW-0489">Methyltransferase</keyword>
<sequence>MTAHNSTQRFGNRVEDYVKYRPGYPAAVITYLQEQYGLAPGNTVADIGAGTGISSALFLQAGYKVLAVEPNAPMREKSIALLGQYPGFTAVDGSAEATGLPAACADAVVAGQAFHWFNAAQTRPEFQRILRPGGVVALIWNERLTEGAFEQAYDALIVRHGKDYTQVDHRKTDEDKIGAFFSPSAFQLATFPNQQVFDLEGLKGRLSSSSYVPAADEPGYGPMIDDLKALFAQYQQDNTITVRYTTKLYAGRL</sequence>
<comment type="similarity">
    <text evidence="1">Belongs to the methyltransferase superfamily.</text>
</comment>
<keyword evidence="3" id="KW-0808">Transferase</keyword>
<protein>
    <submittedName>
        <fullName evidence="5">Class I SAM-dependent methyltransferase</fullName>
    </submittedName>
</protein>
<dbReference type="RefSeq" id="WP_119075609.1">
    <property type="nucleotide sequence ID" value="NZ_CP029600.1"/>
</dbReference>
<proteinExistence type="inferred from homology"/>
<keyword evidence="6" id="KW-1185">Reference proteome</keyword>
<dbReference type="InterPro" id="IPR029063">
    <property type="entry name" value="SAM-dependent_MTases_sf"/>
</dbReference>
<evidence type="ECO:0000256" key="2">
    <source>
        <dbReference type="ARBA" id="ARBA00022603"/>
    </source>
</evidence>
<dbReference type="Proteomes" id="UP000246099">
    <property type="component" value="Chromosome"/>
</dbReference>
<gene>
    <name evidence="5" type="ORF">DLD77_00640</name>
</gene>
<dbReference type="CDD" id="cd02440">
    <property type="entry name" value="AdoMet_MTases"/>
    <property type="match status" value="1"/>
</dbReference>
<dbReference type="InterPro" id="IPR051052">
    <property type="entry name" value="Diverse_substrate_MTase"/>
</dbReference>
<dbReference type="EMBL" id="CP029600">
    <property type="protein sequence ID" value="AWO00317.1"/>
    <property type="molecule type" value="Genomic_DNA"/>
</dbReference>
<evidence type="ECO:0000313" key="5">
    <source>
        <dbReference type="EMBL" id="AWO00317.1"/>
    </source>
</evidence>
<evidence type="ECO:0000256" key="1">
    <source>
        <dbReference type="ARBA" id="ARBA00008361"/>
    </source>
</evidence>
<evidence type="ECO:0000256" key="3">
    <source>
        <dbReference type="ARBA" id="ARBA00022679"/>
    </source>
</evidence>
<dbReference type="SUPFAM" id="SSF53335">
    <property type="entry name" value="S-adenosyl-L-methionine-dependent methyltransferases"/>
    <property type="match status" value="1"/>
</dbReference>
<dbReference type="GO" id="GO:0032259">
    <property type="term" value="P:methylation"/>
    <property type="evidence" value="ECO:0007669"/>
    <property type="project" value="UniProtKB-KW"/>
</dbReference>
<dbReference type="PANTHER" id="PTHR44942:SF4">
    <property type="entry name" value="METHYLTRANSFERASE TYPE 11 DOMAIN-CONTAINING PROTEIN"/>
    <property type="match status" value="1"/>
</dbReference>
<accession>A0ABM6W8T7</accession>